<dbReference type="InterPro" id="IPR020103">
    <property type="entry name" value="PsdUridine_synth_cat_dom_sf"/>
</dbReference>
<dbReference type="GO" id="GO:0140098">
    <property type="term" value="F:catalytic activity, acting on RNA"/>
    <property type="evidence" value="ECO:0007669"/>
    <property type="project" value="UniProtKB-ARBA"/>
</dbReference>
<name>A0A7Y0E3J4_9PROT</name>
<reference evidence="7 8" key="1">
    <citation type="submission" date="2020-04" db="EMBL/GenBank/DDBJ databases">
        <title>Rhodospirillaceae bacterium KN72 isolated from deep sea.</title>
        <authorList>
            <person name="Zhang D.-C."/>
        </authorList>
    </citation>
    <scope>NUCLEOTIDE SEQUENCE [LARGE SCALE GENOMIC DNA]</scope>
    <source>
        <strain evidence="7 8">KN72</strain>
    </source>
</reference>
<dbReference type="InterPro" id="IPR036986">
    <property type="entry name" value="S4_RNA-bd_sf"/>
</dbReference>
<dbReference type="EC" id="5.4.99.-" evidence="5"/>
<keyword evidence="2 5" id="KW-0413">Isomerase</keyword>
<feature type="active site" evidence="3">
    <location>
        <position position="146"/>
    </location>
</feature>
<dbReference type="InterPro" id="IPR050188">
    <property type="entry name" value="RluA_PseudoU_synthase"/>
</dbReference>
<comment type="similarity">
    <text evidence="1 5">Belongs to the pseudouridine synthase RluA family.</text>
</comment>
<comment type="caution">
    <text evidence="7">The sequence shown here is derived from an EMBL/GenBank/DDBJ whole genome shotgun (WGS) entry which is preliminary data.</text>
</comment>
<comment type="function">
    <text evidence="5">Responsible for synthesis of pseudouridine from uracil.</text>
</comment>
<dbReference type="Pfam" id="PF00849">
    <property type="entry name" value="PseudoU_synth_2"/>
    <property type="match status" value="1"/>
</dbReference>
<keyword evidence="4" id="KW-0694">RNA-binding</keyword>
<evidence type="ECO:0000259" key="6">
    <source>
        <dbReference type="Pfam" id="PF00849"/>
    </source>
</evidence>
<sequence length="333" mass="36527">MPGVQTLEVKPDEDGMRLDRWIKARCPDMPHSRMQKALRKGEVRLDGARAKTDTRIAAGQAVRLPPYEPSEPVPKDGTVRAPKLKPGDEAFAKSLVIFRNKAILAIDKPAGLAVQGGSKTERHLDAMLDFLQFDADERPRLVHRLDKDTSGVMLLARTRESATLLGQALKSRQMQKIYWAITVRVPDPSEGTIRLPLSKQGAKGGERVVPDEEDGQMAITEFRVMDRAAQKAALVALWPRTGRTHQIRAHLAAIGTPILGDGKYGGADAFPSGDILPKGLHLHARSLVLPPGVPGAGARIVAAPSDHFKRTLKEFEFDTTGPDIDDPFEDWED</sequence>
<evidence type="ECO:0000256" key="3">
    <source>
        <dbReference type="PIRSR" id="PIRSR606225-1"/>
    </source>
</evidence>
<dbReference type="PROSITE" id="PS01129">
    <property type="entry name" value="PSI_RLU"/>
    <property type="match status" value="1"/>
</dbReference>
<dbReference type="Gene3D" id="3.30.2350.10">
    <property type="entry name" value="Pseudouridine synthase"/>
    <property type="match status" value="1"/>
</dbReference>
<dbReference type="GO" id="GO:0000455">
    <property type="term" value="P:enzyme-directed rRNA pseudouridine synthesis"/>
    <property type="evidence" value="ECO:0007669"/>
    <property type="project" value="TreeGrafter"/>
</dbReference>
<accession>A0A7Y0E3J4</accession>
<dbReference type="CDD" id="cd02869">
    <property type="entry name" value="PseudoU_synth_RluA_like"/>
    <property type="match status" value="1"/>
</dbReference>
<protein>
    <recommendedName>
        <fullName evidence="5">Pseudouridine synthase</fullName>
        <ecNumber evidence="5">5.4.99.-</ecNumber>
    </recommendedName>
</protein>
<dbReference type="Gene3D" id="3.10.290.10">
    <property type="entry name" value="RNA-binding S4 domain"/>
    <property type="match status" value="1"/>
</dbReference>
<dbReference type="EMBL" id="JABBNT010000007">
    <property type="protein sequence ID" value="NMM46607.1"/>
    <property type="molecule type" value="Genomic_DNA"/>
</dbReference>
<proteinExistence type="inferred from homology"/>
<feature type="domain" description="Pseudouridine synthase RsuA/RluA-like" evidence="6">
    <location>
        <begin position="103"/>
        <end position="253"/>
    </location>
</feature>
<dbReference type="SUPFAM" id="SSF55120">
    <property type="entry name" value="Pseudouridine synthase"/>
    <property type="match status" value="1"/>
</dbReference>
<evidence type="ECO:0000256" key="2">
    <source>
        <dbReference type="ARBA" id="ARBA00023235"/>
    </source>
</evidence>
<dbReference type="PROSITE" id="PS50889">
    <property type="entry name" value="S4"/>
    <property type="match status" value="1"/>
</dbReference>
<evidence type="ECO:0000256" key="4">
    <source>
        <dbReference type="PROSITE-ProRule" id="PRU00182"/>
    </source>
</evidence>
<organism evidence="7 8">
    <name type="scientific">Pacificispira spongiicola</name>
    <dbReference type="NCBI Taxonomy" id="2729598"/>
    <lineage>
        <taxon>Bacteria</taxon>
        <taxon>Pseudomonadati</taxon>
        <taxon>Pseudomonadota</taxon>
        <taxon>Alphaproteobacteria</taxon>
        <taxon>Rhodospirillales</taxon>
        <taxon>Rhodospirillaceae</taxon>
        <taxon>Pacificispira</taxon>
    </lineage>
</organism>
<dbReference type="Proteomes" id="UP000539372">
    <property type="component" value="Unassembled WGS sequence"/>
</dbReference>
<dbReference type="InterPro" id="IPR006225">
    <property type="entry name" value="PsdUridine_synth_RluC/D"/>
</dbReference>
<evidence type="ECO:0000256" key="5">
    <source>
        <dbReference type="RuleBase" id="RU362028"/>
    </source>
</evidence>
<dbReference type="GO" id="GO:0009982">
    <property type="term" value="F:pseudouridine synthase activity"/>
    <property type="evidence" value="ECO:0007669"/>
    <property type="project" value="InterPro"/>
</dbReference>
<dbReference type="AlphaFoldDB" id="A0A7Y0E3J4"/>
<dbReference type="SUPFAM" id="SSF55174">
    <property type="entry name" value="Alpha-L RNA-binding motif"/>
    <property type="match status" value="1"/>
</dbReference>
<dbReference type="InterPro" id="IPR006145">
    <property type="entry name" value="PsdUridine_synth_RsuA/RluA"/>
</dbReference>
<dbReference type="RefSeq" id="WP_169627004.1">
    <property type="nucleotide sequence ID" value="NZ_JABBNT010000007.1"/>
</dbReference>
<keyword evidence="8" id="KW-1185">Reference proteome</keyword>
<comment type="catalytic activity">
    <reaction evidence="5">
        <text>a uridine in RNA = a pseudouridine in RNA</text>
        <dbReference type="Rhea" id="RHEA:48348"/>
        <dbReference type="Rhea" id="RHEA-COMP:12068"/>
        <dbReference type="Rhea" id="RHEA-COMP:12069"/>
        <dbReference type="ChEBI" id="CHEBI:65314"/>
        <dbReference type="ChEBI" id="CHEBI:65315"/>
    </reaction>
</comment>
<evidence type="ECO:0000256" key="1">
    <source>
        <dbReference type="ARBA" id="ARBA00010876"/>
    </source>
</evidence>
<dbReference type="PANTHER" id="PTHR21600">
    <property type="entry name" value="MITOCHONDRIAL RNA PSEUDOURIDINE SYNTHASE"/>
    <property type="match status" value="1"/>
</dbReference>
<evidence type="ECO:0000313" key="8">
    <source>
        <dbReference type="Proteomes" id="UP000539372"/>
    </source>
</evidence>
<evidence type="ECO:0000313" key="7">
    <source>
        <dbReference type="EMBL" id="NMM46607.1"/>
    </source>
</evidence>
<gene>
    <name evidence="7" type="ORF">HH303_19100</name>
</gene>
<dbReference type="GO" id="GO:0003723">
    <property type="term" value="F:RNA binding"/>
    <property type="evidence" value="ECO:0007669"/>
    <property type="project" value="UniProtKB-KW"/>
</dbReference>
<dbReference type="InterPro" id="IPR006224">
    <property type="entry name" value="PsdUridine_synth_RluA-like_CS"/>
</dbReference>
<dbReference type="PANTHER" id="PTHR21600:SF87">
    <property type="entry name" value="RNA PSEUDOURIDYLATE SYNTHASE DOMAIN-CONTAINING PROTEIN 1"/>
    <property type="match status" value="1"/>
</dbReference>
<dbReference type="NCBIfam" id="TIGR00005">
    <property type="entry name" value="rluA_subfam"/>
    <property type="match status" value="1"/>
</dbReference>